<keyword evidence="2" id="KW-1185">Reference proteome</keyword>
<accession>A0ABW3LGX9</accession>
<dbReference type="PANTHER" id="PTHR36849:SF1">
    <property type="entry name" value="CYTOPLASMIC PROTEIN"/>
    <property type="match status" value="1"/>
</dbReference>
<proteinExistence type="predicted"/>
<dbReference type="InterPro" id="IPR052552">
    <property type="entry name" value="YeaO-like"/>
</dbReference>
<evidence type="ECO:0000313" key="1">
    <source>
        <dbReference type="EMBL" id="MFD1036952.1"/>
    </source>
</evidence>
<sequence length="121" mass="14459">MPVTIKRIYEDVSNEDGIRVLVDRVWPRGISKADAELDYWMKEIGPSTDLRKWFGHDPEKYDQFKETYKEELSHGEQQEELERLKEITKDNNKDVTLLFSAKDEKYNQARVLKDILDRQRV</sequence>
<protein>
    <submittedName>
        <fullName evidence="1">DUF488 domain-containing protein</fullName>
    </submittedName>
</protein>
<dbReference type="Proteomes" id="UP001597040">
    <property type="component" value="Unassembled WGS sequence"/>
</dbReference>
<dbReference type="RefSeq" id="WP_390358593.1">
    <property type="nucleotide sequence ID" value="NZ_JBHTKJ010000001.1"/>
</dbReference>
<evidence type="ECO:0000313" key="2">
    <source>
        <dbReference type="Proteomes" id="UP001597040"/>
    </source>
</evidence>
<reference evidence="2" key="1">
    <citation type="journal article" date="2019" name="Int. J. Syst. Evol. Microbiol.">
        <title>The Global Catalogue of Microorganisms (GCM) 10K type strain sequencing project: providing services to taxonomists for standard genome sequencing and annotation.</title>
        <authorList>
            <consortium name="The Broad Institute Genomics Platform"/>
            <consortium name="The Broad Institute Genome Sequencing Center for Infectious Disease"/>
            <person name="Wu L."/>
            <person name="Ma J."/>
        </authorList>
    </citation>
    <scope>NUCLEOTIDE SEQUENCE [LARGE SCALE GENOMIC DNA]</scope>
    <source>
        <strain evidence="2">CCUG 56754</strain>
    </source>
</reference>
<dbReference type="Pfam" id="PF22752">
    <property type="entry name" value="DUF488-N3i"/>
    <property type="match status" value="1"/>
</dbReference>
<comment type="caution">
    <text evidence="1">The sequence shown here is derived from an EMBL/GenBank/DDBJ whole genome shotgun (WGS) entry which is preliminary data.</text>
</comment>
<dbReference type="PANTHER" id="PTHR36849">
    <property type="entry name" value="CYTOPLASMIC PROTEIN-RELATED"/>
    <property type="match status" value="1"/>
</dbReference>
<name>A0ABW3LGX9_9BACI</name>
<organism evidence="1 2">
    <name type="scientific">Virgibacillus byunsanensis</name>
    <dbReference type="NCBI Taxonomy" id="570945"/>
    <lineage>
        <taxon>Bacteria</taxon>
        <taxon>Bacillati</taxon>
        <taxon>Bacillota</taxon>
        <taxon>Bacilli</taxon>
        <taxon>Bacillales</taxon>
        <taxon>Bacillaceae</taxon>
        <taxon>Virgibacillus</taxon>
    </lineage>
</organism>
<gene>
    <name evidence="1" type="ORF">ACFQ3N_00730</name>
</gene>
<dbReference type="EMBL" id="JBHTKJ010000001">
    <property type="protein sequence ID" value="MFD1036952.1"/>
    <property type="molecule type" value="Genomic_DNA"/>
</dbReference>